<dbReference type="RefSeq" id="XP_001009296.1">
    <property type="nucleotide sequence ID" value="XM_001009296.1"/>
</dbReference>
<gene>
    <name evidence="1" type="ORF">TTHERM_00847050</name>
</gene>
<reference evidence="2" key="1">
    <citation type="journal article" date="2006" name="PLoS Biol.">
        <title>Macronuclear genome sequence of the ciliate Tetrahymena thermophila, a model eukaryote.</title>
        <authorList>
            <person name="Eisen J.A."/>
            <person name="Coyne R.S."/>
            <person name="Wu M."/>
            <person name="Wu D."/>
            <person name="Thiagarajan M."/>
            <person name="Wortman J.R."/>
            <person name="Badger J.H."/>
            <person name="Ren Q."/>
            <person name="Amedeo P."/>
            <person name="Jones K.M."/>
            <person name="Tallon L.J."/>
            <person name="Delcher A.L."/>
            <person name="Salzberg S.L."/>
            <person name="Silva J.C."/>
            <person name="Haas B.J."/>
            <person name="Majoros W.H."/>
            <person name="Farzad M."/>
            <person name="Carlton J.M."/>
            <person name="Smith R.K. Jr."/>
            <person name="Garg J."/>
            <person name="Pearlman R.E."/>
            <person name="Karrer K.M."/>
            <person name="Sun L."/>
            <person name="Manning G."/>
            <person name="Elde N.C."/>
            <person name="Turkewitz A.P."/>
            <person name="Asai D.J."/>
            <person name="Wilkes D.E."/>
            <person name="Wang Y."/>
            <person name="Cai H."/>
            <person name="Collins K."/>
            <person name="Stewart B.A."/>
            <person name="Lee S.R."/>
            <person name="Wilamowska K."/>
            <person name="Weinberg Z."/>
            <person name="Ruzzo W.L."/>
            <person name="Wloga D."/>
            <person name="Gaertig J."/>
            <person name="Frankel J."/>
            <person name="Tsao C.-C."/>
            <person name="Gorovsky M.A."/>
            <person name="Keeling P.J."/>
            <person name="Waller R.F."/>
            <person name="Patron N.J."/>
            <person name="Cherry J.M."/>
            <person name="Stover N.A."/>
            <person name="Krieger C.J."/>
            <person name="del Toro C."/>
            <person name="Ryder H.F."/>
            <person name="Williamson S.C."/>
            <person name="Barbeau R.A."/>
            <person name="Hamilton E.P."/>
            <person name="Orias E."/>
        </authorList>
    </citation>
    <scope>NUCLEOTIDE SEQUENCE [LARGE SCALE GENOMIC DNA]</scope>
    <source>
        <strain evidence="2">SB210</strain>
    </source>
</reference>
<sequence>MILGAIHISGAISIQIVDGVLNQDSNYKILQSFFKKENLNNQIFHASNMIMLDLALIKNKRIFLISKNLNTGMGSIEPRYKQHPKSMGYAQEKN</sequence>
<dbReference type="KEGG" id="tet:TTHERM_00847050"/>
<accession>Q22US5</accession>
<organism evidence="1 2">
    <name type="scientific">Tetrahymena thermophila (strain SB210)</name>
    <dbReference type="NCBI Taxonomy" id="312017"/>
    <lineage>
        <taxon>Eukaryota</taxon>
        <taxon>Sar</taxon>
        <taxon>Alveolata</taxon>
        <taxon>Ciliophora</taxon>
        <taxon>Intramacronucleata</taxon>
        <taxon>Oligohymenophorea</taxon>
        <taxon>Hymenostomatida</taxon>
        <taxon>Tetrahymenina</taxon>
        <taxon>Tetrahymenidae</taxon>
        <taxon>Tetrahymena</taxon>
    </lineage>
</organism>
<dbReference type="InParanoid" id="Q22US5"/>
<keyword evidence="2" id="KW-1185">Reference proteome</keyword>
<proteinExistence type="predicted"/>
<dbReference type="Proteomes" id="UP000009168">
    <property type="component" value="Unassembled WGS sequence"/>
</dbReference>
<evidence type="ECO:0000313" key="2">
    <source>
        <dbReference type="Proteomes" id="UP000009168"/>
    </source>
</evidence>
<dbReference type="EMBL" id="GG662825">
    <property type="protein sequence ID" value="EAR89051.1"/>
    <property type="molecule type" value="Genomic_DNA"/>
</dbReference>
<evidence type="ECO:0000313" key="1">
    <source>
        <dbReference type="EMBL" id="EAR89051.1"/>
    </source>
</evidence>
<dbReference type="HOGENOM" id="CLU_2390908_0_0_1"/>
<dbReference type="GeneID" id="7840330"/>
<name>Q22US5_TETTS</name>
<dbReference type="AlphaFoldDB" id="Q22US5"/>
<protein>
    <submittedName>
        <fullName evidence="1">Uncharacterized protein</fullName>
    </submittedName>
</protein>